<sequence>SCKVCFYLGSALLVGHFPCGVVTSVESYLSRSLSGEYVQSAILQPFIFITQLTGEHYLPWSVLNSPTADTHLLTKEDLSFLPSVICFYFTESYLLGLTLFYDLFFFQVTTQCAAYPPFQSHTTHKSTRLTACWRKFLWPHVRMKMETRMLMH</sequence>
<reference evidence="1 2" key="1">
    <citation type="submission" date="2021-06" db="EMBL/GenBank/DDBJ databases">
        <authorList>
            <person name="Palmer J.M."/>
        </authorList>
    </citation>
    <scope>NUCLEOTIDE SEQUENCE [LARGE SCALE GENOMIC DNA]</scope>
    <source>
        <strain evidence="1 2">GA_2019</strain>
        <tissue evidence="1">Muscle</tissue>
    </source>
</reference>
<dbReference type="EMBL" id="JAHRIO010040165">
    <property type="protein sequence ID" value="MEQ2170841.1"/>
    <property type="molecule type" value="Genomic_DNA"/>
</dbReference>
<proteinExistence type="predicted"/>
<evidence type="ECO:0000313" key="1">
    <source>
        <dbReference type="EMBL" id="MEQ2170841.1"/>
    </source>
</evidence>
<feature type="non-terminal residue" evidence="1">
    <location>
        <position position="1"/>
    </location>
</feature>
<dbReference type="Proteomes" id="UP001476798">
    <property type="component" value="Unassembled WGS sequence"/>
</dbReference>
<protein>
    <submittedName>
        <fullName evidence="1">Uncharacterized protein</fullName>
    </submittedName>
</protein>
<evidence type="ECO:0000313" key="2">
    <source>
        <dbReference type="Proteomes" id="UP001476798"/>
    </source>
</evidence>
<gene>
    <name evidence="1" type="ORF">GOODEAATRI_004394</name>
</gene>
<organism evidence="1 2">
    <name type="scientific">Goodea atripinnis</name>
    <dbReference type="NCBI Taxonomy" id="208336"/>
    <lineage>
        <taxon>Eukaryota</taxon>
        <taxon>Metazoa</taxon>
        <taxon>Chordata</taxon>
        <taxon>Craniata</taxon>
        <taxon>Vertebrata</taxon>
        <taxon>Euteleostomi</taxon>
        <taxon>Actinopterygii</taxon>
        <taxon>Neopterygii</taxon>
        <taxon>Teleostei</taxon>
        <taxon>Neoteleostei</taxon>
        <taxon>Acanthomorphata</taxon>
        <taxon>Ovalentaria</taxon>
        <taxon>Atherinomorphae</taxon>
        <taxon>Cyprinodontiformes</taxon>
        <taxon>Goodeidae</taxon>
        <taxon>Goodea</taxon>
    </lineage>
</organism>
<keyword evidence="2" id="KW-1185">Reference proteome</keyword>
<comment type="caution">
    <text evidence="1">The sequence shown here is derived from an EMBL/GenBank/DDBJ whole genome shotgun (WGS) entry which is preliminary data.</text>
</comment>
<name>A0ABV0NHH0_9TELE</name>
<accession>A0ABV0NHH0</accession>